<evidence type="ECO:0000313" key="1">
    <source>
        <dbReference type="EMBL" id="KAJ8283436.1"/>
    </source>
</evidence>
<organism evidence="1 2">
    <name type="scientific">Conger conger</name>
    <name type="common">Conger eel</name>
    <name type="synonym">Muraena conger</name>
    <dbReference type="NCBI Taxonomy" id="82655"/>
    <lineage>
        <taxon>Eukaryota</taxon>
        <taxon>Metazoa</taxon>
        <taxon>Chordata</taxon>
        <taxon>Craniata</taxon>
        <taxon>Vertebrata</taxon>
        <taxon>Euteleostomi</taxon>
        <taxon>Actinopterygii</taxon>
        <taxon>Neopterygii</taxon>
        <taxon>Teleostei</taxon>
        <taxon>Anguilliformes</taxon>
        <taxon>Congridae</taxon>
        <taxon>Conger</taxon>
    </lineage>
</organism>
<proteinExistence type="predicted"/>
<dbReference type="EMBL" id="JAFJMO010000002">
    <property type="protein sequence ID" value="KAJ8283436.1"/>
    <property type="molecule type" value="Genomic_DNA"/>
</dbReference>
<comment type="caution">
    <text evidence="1">The sequence shown here is derived from an EMBL/GenBank/DDBJ whole genome shotgun (WGS) entry which is preliminary data.</text>
</comment>
<evidence type="ECO:0000313" key="2">
    <source>
        <dbReference type="Proteomes" id="UP001152803"/>
    </source>
</evidence>
<protein>
    <submittedName>
        <fullName evidence="1">Uncharacterized protein</fullName>
    </submittedName>
</protein>
<dbReference type="AlphaFoldDB" id="A0A9Q1DX48"/>
<reference evidence="1" key="1">
    <citation type="journal article" date="2023" name="Science">
        <title>Genome structures resolve the early diversification of teleost fishes.</title>
        <authorList>
            <person name="Parey E."/>
            <person name="Louis A."/>
            <person name="Montfort J."/>
            <person name="Bouchez O."/>
            <person name="Roques C."/>
            <person name="Iampietro C."/>
            <person name="Lluch J."/>
            <person name="Castinel A."/>
            <person name="Donnadieu C."/>
            <person name="Desvignes T."/>
            <person name="Floi Bucao C."/>
            <person name="Jouanno E."/>
            <person name="Wen M."/>
            <person name="Mejri S."/>
            <person name="Dirks R."/>
            <person name="Jansen H."/>
            <person name="Henkel C."/>
            <person name="Chen W.J."/>
            <person name="Zahm M."/>
            <person name="Cabau C."/>
            <person name="Klopp C."/>
            <person name="Thompson A.W."/>
            <person name="Robinson-Rechavi M."/>
            <person name="Braasch I."/>
            <person name="Lecointre G."/>
            <person name="Bobe J."/>
            <person name="Postlethwait J.H."/>
            <person name="Berthelot C."/>
            <person name="Roest Crollius H."/>
            <person name="Guiguen Y."/>
        </authorList>
    </citation>
    <scope>NUCLEOTIDE SEQUENCE</scope>
    <source>
        <strain evidence="1">Concon-B</strain>
    </source>
</reference>
<sequence length="99" mass="10911">MAGMNVSVSVAECPSTTPAHLTAIVMYSPKALLVEHCTNYATVVGFENVCSFNLCVTLDETVKKKHFYPFHVVLMIMHNPCLQAIKYGTFCIVSPFPVI</sequence>
<name>A0A9Q1DX48_CONCO</name>
<accession>A0A9Q1DX48</accession>
<dbReference type="Proteomes" id="UP001152803">
    <property type="component" value="Unassembled WGS sequence"/>
</dbReference>
<keyword evidence="2" id="KW-1185">Reference proteome</keyword>
<gene>
    <name evidence="1" type="ORF">COCON_G00022860</name>
</gene>